<feature type="domain" description="4Fe-4S ferredoxin-type" evidence="7">
    <location>
        <begin position="32"/>
        <end position="61"/>
    </location>
</feature>
<dbReference type="EMBL" id="LNQE01000696">
    <property type="protein sequence ID" value="KUG25397.1"/>
    <property type="molecule type" value="Genomic_DNA"/>
</dbReference>
<dbReference type="AlphaFoldDB" id="A0A0W8FWW5"/>
<dbReference type="SMART" id="SM00387">
    <property type="entry name" value="HATPase_c"/>
    <property type="match status" value="1"/>
</dbReference>
<feature type="domain" description="4Fe-4S" evidence="8">
    <location>
        <begin position="356"/>
        <end position="421"/>
    </location>
</feature>
<dbReference type="SUPFAM" id="SSF47384">
    <property type="entry name" value="Homodimeric domain of signal transducing histidine kinase"/>
    <property type="match status" value="1"/>
</dbReference>
<evidence type="ECO:0000256" key="5">
    <source>
        <dbReference type="ARBA" id="ARBA00023014"/>
    </source>
</evidence>
<dbReference type="InterPro" id="IPR004108">
    <property type="entry name" value="Fe_hydrogenase_lsu_C"/>
</dbReference>
<dbReference type="Gene3D" id="3.30.565.10">
    <property type="entry name" value="Histidine kinase-like ATPase, C-terminal domain"/>
    <property type="match status" value="1"/>
</dbReference>
<dbReference type="Gene3D" id="3.40.950.10">
    <property type="entry name" value="Fe-only Hydrogenase (Larger Subunit), Chain L, domain 3"/>
    <property type="match status" value="1"/>
</dbReference>
<dbReference type="Pfam" id="PF13237">
    <property type="entry name" value="Fer4_10"/>
    <property type="match status" value="1"/>
</dbReference>
<dbReference type="CDD" id="cd00082">
    <property type="entry name" value="HisKA"/>
    <property type="match status" value="1"/>
</dbReference>
<protein>
    <submittedName>
        <fullName evidence="9">Periplasmic hydrogenase</fullName>
        <ecNumber evidence="9">1.12.7.2</ecNumber>
    </submittedName>
</protein>
<dbReference type="GO" id="GO:0000155">
    <property type="term" value="F:phosphorelay sensor kinase activity"/>
    <property type="evidence" value="ECO:0007669"/>
    <property type="project" value="InterPro"/>
</dbReference>
<keyword evidence="2" id="KW-0597">Phosphoprotein</keyword>
<dbReference type="PROSITE" id="PS00198">
    <property type="entry name" value="4FE4S_FER_1"/>
    <property type="match status" value="1"/>
</dbReference>
<name>A0A0W8FWW5_9ZZZZ</name>
<dbReference type="Pfam" id="PF02518">
    <property type="entry name" value="HATPase_c"/>
    <property type="match status" value="1"/>
</dbReference>
<evidence type="ECO:0000259" key="7">
    <source>
        <dbReference type="PROSITE" id="PS51379"/>
    </source>
</evidence>
<dbReference type="GO" id="GO:0051539">
    <property type="term" value="F:4 iron, 4 sulfur cluster binding"/>
    <property type="evidence" value="ECO:0007669"/>
    <property type="project" value="UniProtKB-KW"/>
</dbReference>
<evidence type="ECO:0000313" key="9">
    <source>
        <dbReference type="EMBL" id="KUG25397.1"/>
    </source>
</evidence>
<dbReference type="PANTHER" id="PTHR43065:SF42">
    <property type="entry name" value="TWO-COMPONENT SENSOR PPRA"/>
    <property type="match status" value="1"/>
</dbReference>
<dbReference type="SUPFAM" id="SSF55874">
    <property type="entry name" value="ATPase domain of HSP90 chaperone/DNA topoisomerase II/histidine kinase"/>
    <property type="match status" value="1"/>
</dbReference>
<dbReference type="Gene3D" id="1.10.15.40">
    <property type="entry name" value="Electron transport complex subunit B, putative Fe-S cluster"/>
    <property type="match status" value="1"/>
</dbReference>
<dbReference type="InterPro" id="IPR009016">
    <property type="entry name" value="Fe_hydrogenase"/>
</dbReference>
<evidence type="ECO:0000256" key="1">
    <source>
        <dbReference type="ARBA" id="ARBA00022485"/>
    </source>
</evidence>
<keyword evidence="1" id="KW-0004">4Fe-4S</keyword>
<dbReference type="InterPro" id="IPR004358">
    <property type="entry name" value="Sig_transdc_His_kin-like_C"/>
</dbReference>
<keyword evidence="4" id="KW-0408">Iron</keyword>
<dbReference type="InterPro" id="IPR003594">
    <property type="entry name" value="HATPase_dom"/>
</dbReference>
<dbReference type="GO" id="GO:0046872">
    <property type="term" value="F:metal ion binding"/>
    <property type="evidence" value="ECO:0007669"/>
    <property type="project" value="UniProtKB-KW"/>
</dbReference>
<evidence type="ECO:0000256" key="4">
    <source>
        <dbReference type="ARBA" id="ARBA00023004"/>
    </source>
</evidence>
<dbReference type="PROSITE" id="PS51656">
    <property type="entry name" value="4FE4S"/>
    <property type="match status" value="1"/>
</dbReference>
<dbReference type="Gene3D" id="1.10.287.130">
    <property type="match status" value="1"/>
</dbReference>
<dbReference type="InterPro" id="IPR017900">
    <property type="entry name" value="4Fe4S_Fe_S_CS"/>
</dbReference>
<evidence type="ECO:0000256" key="3">
    <source>
        <dbReference type="ARBA" id="ARBA00022723"/>
    </source>
</evidence>
<dbReference type="InterPro" id="IPR036097">
    <property type="entry name" value="HisK_dim/P_sf"/>
</dbReference>
<proteinExistence type="predicted"/>
<dbReference type="InterPro" id="IPR036890">
    <property type="entry name" value="HATPase_C_sf"/>
</dbReference>
<sequence>MLGIVSTIAQKCKRCYSCVRECPATAIRVEGGQAVVIQERCISCGHCVKVCSQKAKSILSDKEKVLFNLIPSHKTIAIIAPSLAASFPDNYSRVPTALRKIGFTHVCETAFGADLITRLYREEFEKINGKTIITSPCPAINNYIEKYFVDLVPNLAKIVSPMIAMGKYIKENFGDDCSVVFIGPCVAKKSEIIDPEVEGVIDAVLTFTELKEIFEELNINIGGLEEGEYDPPYANVGKSFPLTGGLLKTADISSDVLERNIIVVDGKEKVRHIINDIAENKIKSKFIDILFCEGCINGPAIDTNLNLFSRREKVIEFIEKYIHNLDKKKWKSEIYNSRNLNLRRNFHAKSQRRPMPSEEKIKEILARTEKYEKQDELNCGACGYPSCREYAIAIAKDLAEEDMCLPYLIEKLEKAYKDLENTQEQLQSAEKLASIGQLAAGVAHELNNPLGTIILYASMLKREIDAKKCEVSNAEDYSMILEEANRCKNIVSNLLNFARHGKLKIASVNIPSVIDEIVKAVKINPAFNNVIINVNDNTETKIISADREQIKQVFLNVINNGCEALEDSDTRNLSINLRNEENTIVVDVIDTGCGIPQENIKKLFTPFFTTKKMGKGTGLGLAITYGIVKMHKGDISVRSNEGSGSVFTIKLPLQILDAKYKNELGVNHAAFR</sequence>
<evidence type="ECO:0000259" key="6">
    <source>
        <dbReference type="PROSITE" id="PS50109"/>
    </source>
</evidence>
<dbReference type="GO" id="GO:0008901">
    <property type="term" value="F:ferredoxin hydrogenase activity"/>
    <property type="evidence" value="ECO:0007669"/>
    <property type="project" value="UniProtKB-EC"/>
</dbReference>
<comment type="caution">
    <text evidence="9">The sequence shown here is derived from an EMBL/GenBank/DDBJ whole genome shotgun (WGS) entry which is preliminary data.</text>
</comment>
<keyword evidence="5" id="KW-0411">Iron-sulfur</keyword>
<dbReference type="EC" id="1.12.7.2" evidence="9"/>
<dbReference type="PROSITE" id="PS50109">
    <property type="entry name" value="HIS_KIN"/>
    <property type="match status" value="1"/>
</dbReference>
<organism evidence="9">
    <name type="scientific">hydrocarbon metagenome</name>
    <dbReference type="NCBI Taxonomy" id="938273"/>
    <lineage>
        <taxon>unclassified sequences</taxon>
        <taxon>metagenomes</taxon>
        <taxon>ecological metagenomes</taxon>
    </lineage>
</organism>
<dbReference type="Gene3D" id="3.30.70.20">
    <property type="match status" value="1"/>
</dbReference>
<dbReference type="Pfam" id="PF02906">
    <property type="entry name" value="Fe_hyd_lg_C"/>
    <property type="match status" value="1"/>
</dbReference>
<dbReference type="InterPro" id="IPR003661">
    <property type="entry name" value="HisK_dim/P_dom"/>
</dbReference>
<dbReference type="SMART" id="SM00388">
    <property type="entry name" value="HisKA"/>
    <property type="match status" value="1"/>
</dbReference>
<dbReference type="InterPro" id="IPR017896">
    <property type="entry name" value="4Fe4S_Fe-S-bd"/>
</dbReference>
<dbReference type="Pfam" id="PF00512">
    <property type="entry name" value="HisKA"/>
    <property type="match status" value="1"/>
</dbReference>
<dbReference type="PANTHER" id="PTHR43065">
    <property type="entry name" value="SENSOR HISTIDINE KINASE"/>
    <property type="match status" value="1"/>
</dbReference>
<keyword evidence="3" id="KW-0479">Metal-binding</keyword>
<dbReference type="InterPro" id="IPR007202">
    <property type="entry name" value="4Fe-4S_dom"/>
</dbReference>
<dbReference type="PROSITE" id="PS51379">
    <property type="entry name" value="4FE4S_FER_2"/>
    <property type="match status" value="2"/>
</dbReference>
<dbReference type="InterPro" id="IPR005467">
    <property type="entry name" value="His_kinase_dom"/>
</dbReference>
<dbReference type="Pfam" id="PF04060">
    <property type="entry name" value="FeS"/>
    <property type="match status" value="1"/>
</dbReference>
<accession>A0A0W8FWW5</accession>
<evidence type="ECO:0000256" key="2">
    <source>
        <dbReference type="ARBA" id="ARBA00022553"/>
    </source>
</evidence>
<dbReference type="SUPFAM" id="SSF54862">
    <property type="entry name" value="4Fe-4S ferredoxins"/>
    <property type="match status" value="1"/>
</dbReference>
<feature type="domain" description="4Fe-4S ferredoxin-type" evidence="7">
    <location>
        <begin position="3"/>
        <end position="31"/>
    </location>
</feature>
<feature type="domain" description="Histidine kinase" evidence="6">
    <location>
        <begin position="441"/>
        <end position="655"/>
    </location>
</feature>
<dbReference type="PROSITE" id="PS50007">
    <property type="entry name" value="PIPLC_X_DOMAIN"/>
    <property type="match status" value="1"/>
</dbReference>
<dbReference type="PRINTS" id="PR00344">
    <property type="entry name" value="BCTRLSENSOR"/>
</dbReference>
<reference evidence="9" key="1">
    <citation type="journal article" date="2015" name="Proc. Natl. Acad. Sci. U.S.A.">
        <title>Networks of energetic and metabolic interactions define dynamics in microbial communities.</title>
        <authorList>
            <person name="Embree M."/>
            <person name="Liu J.K."/>
            <person name="Al-Bassam M.M."/>
            <person name="Zengler K."/>
        </authorList>
    </citation>
    <scope>NUCLEOTIDE SEQUENCE</scope>
</reference>
<keyword evidence="9" id="KW-0560">Oxidoreductase</keyword>
<gene>
    <name evidence="9" type="ORF">ASZ90_004779</name>
</gene>
<evidence type="ECO:0000259" key="8">
    <source>
        <dbReference type="PROSITE" id="PS51656"/>
    </source>
</evidence>
<dbReference type="SUPFAM" id="SSF53920">
    <property type="entry name" value="Fe-only hydrogenase"/>
    <property type="match status" value="1"/>
</dbReference>